<evidence type="ECO:0000256" key="4">
    <source>
        <dbReference type="ARBA" id="ARBA00022884"/>
    </source>
</evidence>
<comment type="function">
    <text evidence="7">Component of the signal recognition particle (SRP) complex, a ribonucleoprotein complex that mediates the cotranslational targeting of secretory and membrane proteins to the endoplasmic reticulum (ER).</text>
</comment>
<dbReference type="Gene3D" id="3.30.720.10">
    <property type="entry name" value="Signal recognition particle alu RNA binding heterodimer, srp9/1"/>
    <property type="match status" value="1"/>
</dbReference>
<keyword evidence="6 7" id="KW-0687">Ribonucleoprotein</keyword>
<dbReference type="InterPro" id="IPR003210">
    <property type="entry name" value="Signal_recog_particle_SRP14"/>
</dbReference>
<evidence type="ECO:0000256" key="1">
    <source>
        <dbReference type="ARBA" id="ARBA00004496"/>
    </source>
</evidence>
<feature type="region of interest" description="Disordered" evidence="8">
    <location>
        <begin position="69"/>
        <end position="114"/>
    </location>
</feature>
<gene>
    <name evidence="9" type="ORF">TWF694_008528</name>
</gene>
<comment type="subunit">
    <text evidence="7">Component of a fungal signal recognition particle (SRP) complex that consists of a 7SL RNA molecule (scR1) and at least six protein subunits: SRP72, SRP68, SRP54, SEC65, SRP21 and SRP14.</text>
</comment>
<organism evidence="9 10">
    <name type="scientific">Orbilia ellipsospora</name>
    <dbReference type="NCBI Taxonomy" id="2528407"/>
    <lineage>
        <taxon>Eukaryota</taxon>
        <taxon>Fungi</taxon>
        <taxon>Dikarya</taxon>
        <taxon>Ascomycota</taxon>
        <taxon>Pezizomycotina</taxon>
        <taxon>Orbiliomycetes</taxon>
        <taxon>Orbiliales</taxon>
        <taxon>Orbiliaceae</taxon>
        <taxon>Orbilia</taxon>
    </lineage>
</organism>
<keyword evidence="5 7" id="KW-0733">Signal recognition particle</keyword>
<comment type="subcellular location">
    <subcellularLocation>
        <location evidence="1 7">Cytoplasm</location>
    </subcellularLocation>
</comment>
<evidence type="ECO:0000256" key="7">
    <source>
        <dbReference type="RuleBase" id="RU368100"/>
    </source>
</evidence>
<comment type="caution">
    <text evidence="9">The sequence shown here is derived from an EMBL/GenBank/DDBJ whole genome shotgun (WGS) entry which is preliminary data.</text>
</comment>
<comment type="similarity">
    <text evidence="2 7">Belongs to the SRP14 family.</text>
</comment>
<dbReference type="GO" id="GO:0030942">
    <property type="term" value="F:endoplasmic reticulum signal peptide binding"/>
    <property type="evidence" value="ECO:0007669"/>
    <property type="project" value="UniProtKB-UniRule"/>
</dbReference>
<feature type="region of interest" description="Disordered" evidence="8">
    <location>
        <begin position="127"/>
        <end position="159"/>
    </location>
</feature>
<feature type="compositionally biased region" description="Low complexity" evidence="8">
    <location>
        <begin position="84"/>
        <end position="105"/>
    </location>
</feature>
<proteinExistence type="inferred from homology"/>
<reference evidence="9 10" key="1">
    <citation type="submission" date="2019-10" db="EMBL/GenBank/DDBJ databases">
        <authorList>
            <person name="Palmer J.M."/>
        </authorList>
    </citation>
    <scope>NUCLEOTIDE SEQUENCE [LARGE SCALE GENOMIC DNA]</scope>
    <source>
        <strain evidence="9 10">TWF694</strain>
    </source>
</reference>
<evidence type="ECO:0000256" key="6">
    <source>
        <dbReference type="ARBA" id="ARBA00023274"/>
    </source>
</evidence>
<dbReference type="Pfam" id="PF02290">
    <property type="entry name" value="SRP14"/>
    <property type="match status" value="1"/>
</dbReference>
<evidence type="ECO:0000256" key="3">
    <source>
        <dbReference type="ARBA" id="ARBA00022490"/>
    </source>
</evidence>
<sequence>MRLAKLGNLHPTISISTTPPPYISVERFDLTYLPTMPVDRLSNDEFFVKLSDLLASKKDHGSVFLTQKRLTYDPSNPPPSKTLTRTSKVTKPTSKKPTTTKFTKTIHPAPSESDLKSDLLSLLSDSTVPAEPTEETDPETPLPILIRASNGKSNDPRHDRKHVKFSTVVEAEQLEAFFGRYAEVCKQGLTALKKKVRKGKKSKKTKKK</sequence>
<dbReference type="InterPro" id="IPR009018">
    <property type="entry name" value="Signal_recog_particle_SRP9/14"/>
</dbReference>
<name>A0AAV9XGF9_9PEZI</name>
<evidence type="ECO:0000313" key="9">
    <source>
        <dbReference type="EMBL" id="KAK6541157.1"/>
    </source>
</evidence>
<dbReference type="GO" id="GO:0006614">
    <property type="term" value="P:SRP-dependent cotranslational protein targeting to membrane"/>
    <property type="evidence" value="ECO:0007669"/>
    <property type="project" value="UniProtKB-UniRule"/>
</dbReference>
<dbReference type="GO" id="GO:0005786">
    <property type="term" value="C:signal recognition particle, endoplasmic reticulum targeting"/>
    <property type="evidence" value="ECO:0007669"/>
    <property type="project" value="UniProtKB-UniRule"/>
</dbReference>
<dbReference type="AlphaFoldDB" id="A0AAV9XGF9"/>
<keyword evidence="4 7" id="KW-0694">RNA-binding</keyword>
<evidence type="ECO:0000313" key="10">
    <source>
        <dbReference type="Proteomes" id="UP001365542"/>
    </source>
</evidence>
<protein>
    <recommendedName>
        <fullName evidence="7">Signal recognition particle subunit SRP14</fullName>
    </recommendedName>
    <alternativeName>
        <fullName evidence="7">Signal recognition particle 14 kDa protein</fullName>
    </alternativeName>
</protein>
<evidence type="ECO:0000256" key="8">
    <source>
        <dbReference type="SAM" id="MobiDB-lite"/>
    </source>
</evidence>
<dbReference type="EMBL" id="JAVHJO010000004">
    <property type="protein sequence ID" value="KAK6541157.1"/>
    <property type="molecule type" value="Genomic_DNA"/>
</dbReference>
<evidence type="ECO:0000256" key="5">
    <source>
        <dbReference type="ARBA" id="ARBA00023135"/>
    </source>
</evidence>
<dbReference type="SUPFAM" id="SSF54762">
    <property type="entry name" value="Signal recognition particle alu RNA binding heterodimer, SRP9/14"/>
    <property type="match status" value="1"/>
</dbReference>
<dbReference type="PANTHER" id="PTHR12013">
    <property type="entry name" value="SIGNAL RECOGNITION PARTICLE 14 KD PROTEIN"/>
    <property type="match status" value="1"/>
</dbReference>
<dbReference type="Proteomes" id="UP001365542">
    <property type="component" value="Unassembled WGS sequence"/>
</dbReference>
<dbReference type="GO" id="GO:0008312">
    <property type="term" value="F:7S RNA binding"/>
    <property type="evidence" value="ECO:0007669"/>
    <property type="project" value="UniProtKB-UniRule"/>
</dbReference>
<evidence type="ECO:0000256" key="2">
    <source>
        <dbReference type="ARBA" id="ARBA00010349"/>
    </source>
</evidence>
<keyword evidence="3 7" id="KW-0963">Cytoplasm</keyword>
<accession>A0AAV9XGF9</accession>
<keyword evidence="10" id="KW-1185">Reference proteome</keyword>